<dbReference type="EMBL" id="BK014869">
    <property type="protein sequence ID" value="DAD79601.1"/>
    <property type="molecule type" value="Genomic_DNA"/>
</dbReference>
<organism evidence="1">
    <name type="scientific">Podoviridae sp. ct53O25</name>
    <dbReference type="NCBI Taxonomy" id="2826539"/>
    <lineage>
        <taxon>Viruses</taxon>
        <taxon>Duplodnaviria</taxon>
        <taxon>Heunggongvirae</taxon>
        <taxon>Uroviricota</taxon>
        <taxon>Caudoviricetes</taxon>
    </lineage>
</organism>
<reference evidence="1" key="1">
    <citation type="journal article" date="2021" name="Proc. Natl. Acad. Sci. U.S.A.">
        <title>A Catalog of Tens of Thousands of Viruses from Human Metagenomes Reveals Hidden Associations with Chronic Diseases.</title>
        <authorList>
            <person name="Tisza M.J."/>
            <person name="Buck C.B."/>
        </authorList>
    </citation>
    <scope>NUCLEOTIDE SEQUENCE</scope>
    <source>
        <strain evidence="1">Ct53O25</strain>
    </source>
</reference>
<proteinExistence type="predicted"/>
<name>A0A8S5MB69_9CAUD</name>
<sequence>MSNSTDGMTLDTTLLNEPAGTQVAENQALPDLSDILSSIDFNAKPMEYGKTANQGHFHVGKWGALILELIANPADEESILETYGLTKYQYENLKASPLFQQVYKETESAVLSQAASGAFHLAARRVAEQGLTVMENIIAYGDDKDKIKAFETVTRLANLDPAVQAKLKEDKVVQSGVQLVVNFAPGLEPPKAFQGSSATVIDVQPEKVDEI</sequence>
<accession>A0A8S5MB69</accession>
<evidence type="ECO:0000313" key="1">
    <source>
        <dbReference type="EMBL" id="DAD79601.1"/>
    </source>
</evidence>
<protein>
    <submittedName>
        <fullName evidence="1">Uncharacterized protein</fullName>
    </submittedName>
</protein>